<proteinExistence type="predicted"/>
<evidence type="ECO:0000313" key="3">
    <source>
        <dbReference type="Proteomes" id="UP000462760"/>
    </source>
</evidence>
<sequence length="145" mass="16911">MRDKINIFYIILGIGIGIIVTSLIFTLKPKIKYVDYSDDEIIKKAKELGMVSVKEKIELNEEKDKRETDEKEDTKEEIILFRVENDDTLTSVADRLLKKGLIANKEDFIQFAKYKEADKKLRTGDYKLEKNSSYNEIIKILIKSE</sequence>
<keyword evidence="1" id="KW-0812">Transmembrane</keyword>
<dbReference type="Pfam" id="PF02618">
    <property type="entry name" value="YceG"/>
    <property type="match status" value="1"/>
</dbReference>
<dbReference type="RefSeq" id="WP_154484807.1">
    <property type="nucleotide sequence ID" value="NZ_JAHLOA010000004.1"/>
</dbReference>
<evidence type="ECO:0000256" key="1">
    <source>
        <dbReference type="SAM" id="Phobius"/>
    </source>
</evidence>
<name>A0A844FJ44_9FIRM</name>
<gene>
    <name evidence="2" type="ORF">FYJ27_10485</name>
</gene>
<organism evidence="2 3">
    <name type="scientific">Anaerosalibacter bizertensis</name>
    <dbReference type="NCBI Taxonomy" id="932217"/>
    <lineage>
        <taxon>Bacteria</taxon>
        <taxon>Bacillati</taxon>
        <taxon>Bacillota</taxon>
        <taxon>Tissierellia</taxon>
        <taxon>Tissierellales</taxon>
        <taxon>Sporanaerobacteraceae</taxon>
        <taxon>Anaerosalibacter</taxon>
    </lineage>
</organism>
<comment type="caution">
    <text evidence="2">The sequence shown here is derived from an EMBL/GenBank/DDBJ whole genome shotgun (WGS) entry which is preliminary data.</text>
</comment>
<dbReference type="OrthoDB" id="1707965at2"/>
<dbReference type="EMBL" id="VULR01000017">
    <property type="protein sequence ID" value="MSS44133.1"/>
    <property type="molecule type" value="Genomic_DNA"/>
</dbReference>
<protein>
    <submittedName>
        <fullName evidence="2">Endolytic transglycosylase MltG</fullName>
    </submittedName>
</protein>
<keyword evidence="1" id="KW-1133">Transmembrane helix</keyword>
<keyword evidence="1" id="KW-0472">Membrane</keyword>
<feature type="transmembrane region" description="Helical" evidence="1">
    <location>
        <begin position="6"/>
        <end position="27"/>
    </location>
</feature>
<dbReference type="Proteomes" id="UP000462760">
    <property type="component" value="Unassembled WGS sequence"/>
</dbReference>
<dbReference type="InterPro" id="IPR003770">
    <property type="entry name" value="MLTG-like"/>
</dbReference>
<accession>A0A844FJ44</accession>
<evidence type="ECO:0000313" key="2">
    <source>
        <dbReference type="EMBL" id="MSS44133.1"/>
    </source>
</evidence>
<dbReference type="AlphaFoldDB" id="A0A844FJ44"/>
<reference evidence="2 3" key="1">
    <citation type="submission" date="2019-08" db="EMBL/GenBank/DDBJ databases">
        <title>In-depth cultivation of the pig gut microbiome towards novel bacterial diversity and tailored functional studies.</title>
        <authorList>
            <person name="Wylensek D."/>
            <person name="Hitch T.C.A."/>
            <person name="Clavel T."/>
        </authorList>
    </citation>
    <scope>NUCLEOTIDE SEQUENCE [LARGE SCALE GENOMIC DNA]</scope>
    <source>
        <strain evidence="2 3">Med78-601-WT-4W-RMD-3</strain>
    </source>
</reference>
<dbReference type="Gene3D" id="3.30.1490.480">
    <property type="entry name" value="Endolytic murein transglycosylase"/>
    <property type="match status" value="1"/>
</dbReference>